<dbReference type="GO" id="GO:0005524">
    <property type="term" value="F:ATP binding"/>
    <property type="evidence" value="ECO:0007669"/>
    <property type="project" value="UniProtKB-UniRule"/>
</dbReference>
<feature type="binding site" evidence="1">
    <location>
        <position position="46"/>
    </location>
    <ligand>
        <name>ATP</name>
        <dbReference type="ChEBI" id="CHEBI:30616"/>
    </ligand>
</feature>
<evidence type="ECO:0000259" key="2">
    <source>
        <dbReference type="PROSITE" id="PS50011"/>
    </source>
</evidence>
<dbReference type="InterPro" id="IPR011990">
    <property type="entry name" value="TPR-like_helical_dom_sf"/>
</dbReference>
<keyword evidence="4" id="KW-1185">Reference proteome</keyword>
<feature type="domain" description="Protein kinase" evidence="2">
    <location>
        <begin position="17"/>
        <end position="330"/>
    </location>
</feature>
<dbReference type="EMBL" id="FCON02000288">
    <property type="protein sequence ID" value="SAL87417.1"/>
    <property type="molecule type" value="Genomic_DNA"/>
</dbReference>
<gene>
    <name evidence="3" type="ORF">AWB68_08395</name>
</gene>
<dbReference type="Gene3D" id="1.25.40.10">
    <property type="entry name" value="Tetratricopeptide repeat domain"/>
    <property type="match status" value="3"/>
</dbReference>
<keyword evidence="3" id="KW-0808">Transferase</keyword>
<reference evidence="3" key="1">
    <citation type="submission" date="2016-01" db="EMBL/GenBank/DDBJ databases">
        <authorList>
            <person name="Peeters C."/>
        </authorList>
    </citation>
    <scope>NUCLEOTIDE SEQUENCE [LARGE SCALE GENOMIC DNA]</scope>
    <source>
        <strain evidence="3">LMG 22940</strain>
    </source>
</reference>
<evidence type="ECO:0000313" key="4">
    <source>
        <dbReference type="Proteomes" id="UP000054770"/>
    </source>
</evidence>
<sequence>MPVEPQFAVGKCILNEFRVEEHLGAGAHGAVYRVVSEKTGETFALKRALIQDKHSRTELIREVQASMNLPVHPHVASCKFFQLVDDDAIFIFSEYVDGGSLSDRLASRAIYRSDPMENIEQILRLGIESGWGIHAVHSAAQVHQDIKPSNVLLTRAGTAKVTDFGLSQAPRVEHRSDFFLHDLGTDRASNRVRDAFHKFMVENNGRVAGRGKFTAQYASPEQLSGATLTPATDVWSWAVLLLEVFCGKRTWEMGVEAPSALHDLVDRGPIYDGPPPLISRVARLLECCLQEEPARRPPIVDATEELRLAYEEHLRRKYPCTMPEIIHPFVRAFVRELPSGDRWTDPRIWLDAAYELRGVPSEAPRHYPDPAGSAKARALSEMHALEHALEIFEQAREGGKEALNHDIAKIDTDLGYLLAYLGDGPRALRYFRAAVALLTSGTEASEPFELMCLWNSMAYTLKNIGSEDEALKVCDDAISHWHNIDASLPPYERNRGLGLIYNTRASVTADATEAKHFRLEAVALLERGSAIYVRCLGGLATDHARLGEWDAFDECIACTSQLAEELIASDDREDMNGWLASFTLNQGVAELWRGRFEEARDRFKEAAEKLDKIEASEGHEILAPVAARSHYYKATALIELGDHANALLSYAAARERFLNLVFNRGRSDLVDELMTVLREEAALCASRGAPEQTLALARQAAELLSRLPHGQQDGRRRAMLVHLLTLQSNALLGQDCVQEAVATARQAIELYESLSPESAELNSLDRCRALSAFGMAARRANDPDSCWNAYRCALDILKRHRSTAARVLMAQIYFNSSNLLDQHEDRWTALQYLDEAIEILEVEDKILEAEASGSSNAQRVNDDLILAYLGKVDQLVKIGDYAQALAFGGKTLPILERTATNRHSRVFSPLELAKFWGHRGRLSRKVGDLHGSADAFCRAGNLYRAVNTSLYDNEINLLIDHLVHESERTLRLASLAPNDVRNVTTYAWQFREQAIQFSRNDKKLYACEAFDESITCFRALIVYQEQKEKSRFWPGTGRLKPNPQEDFADTQIMLAQVAGTAHRDVAAKCAFRAAIIAYDRLVLEAPNQSVALKRAAANTGVRAIS</sequence>
<dbReference type="SUPFAM" id="SSF56112">
    <property type="entry name" value="Protein kinase-like (PK-like)"/>
    <property type="match status" value="1"/>
</dbReference>
<accession>A0A158L200</accession>
<comment type="caution">
    <text evidence="3">The sequence shown here is derived from an EMBL/GenBank/DDBJ whole genome shotgun (WGS) entry which is preliminary data.</text>
</comment>
<dbReference type="Proteomes" id="UP000054770">
    <property type="component" value="Unassembled WGS sequence"/>
</dbReference>
<organism evidence="3 4">
    <name type="scientific">Caballeronia choica</name>
    <dbReference type="NCBI Taxonomy" id="326476"/>
    <lineage>
        <taxon>Bacteria</taxon>
        <taxon>Pseudomonadati</taxon>
        <taxon>Pseudomonadota</taxon>
        <taxon>Betaproteobacteria</taxon>
        <taxon>Burkholderiales</taxon>
        <taxon>Burkholderiaceae</taxon>
        <taxon>Caballeronia</taxon>
    </lineage>
</organism>
<dbReference type="PROSITE" id="PS50011">
    <property type="entry name" value="PROTEIN_KINASE_DOM"/>
    <property type="match status" value="1"/>
</dbReference>
<protein>
    <submittedName>
        <fullName evidence="3">Serine/threonine protein kinase</fullName>
    </submittedName>
</protein>
<dbReference type="InterPro" id="IPR053235">
    <property type="entry name" value="Ser_Thr_kinase"/>
</dbReference>
<keyword evidence="3" id="KW-0723">Serine/threonine-protein kinase</keyword>
<dbReference type="PROSITE" id="PS00107">
    <property type="entry name" value="PROTEIN_KINASE_ATP"/>
    <property type="match status" value="1"/>
</dbReference>
<dbReference type="InterPro" id="IPR011009">
    <property type="entry name" value="Kinase-like_dom_sf"/>
</dbReference>
<dbReference type="GO" id="GO:0005737">
    <property type="term" value="C:cytoplasm"/>
    <property type="evidence" value="ECO:0007669"/>
    <property type="project" value="TreeGrafter"/>
</dbReference>
<dbReference type="InterPro" id="IPR017441">
    <property type="entry name" value="Protein_kinase_ATP_BS"/>
</dbReference>
<name>A0A158L200_9BURK</name>
<dbReference type="InterPro" id="IPR019734">
    <property type="entry name" value="TPR_rpt"/>
</dbReference>
<dbReference type="SMART" id="SM00028">
    <property type="entry name" value="TPR"/>
    <property type="match status" value="8"/>
</dbReference>
<dbReference type="PANTHER" id="PTHR24361:SF785">
    <property type="entry name" value="DUAL SPECIFICITY MITOGEN-ACTIVATED PROTEIN KINASE KINASE 1"/>
    <property type="match status" value="1"/>
</dbReference>
<dbReference type="InterPro" id="IPR000719">
    <property type="entry name" value="Prot_kinase_dom"/>
</dbReference>
<dbReference type="SUPFAM" id="SSF48452">
    <property type="entry name" value="TPR-like"/>
    <property type="match status" value="3"/>
</dbReference>
<dbReference type="CDD" id="cd14014">
    <property type="entry name" value="STKc_PknB_like"/>
    <property type="match status" value="1"/>
</dbReference>
<evidence type="ECO:0000256" key="1">
    <source>
        <dbReference type="PROSITE-ProRule" id="PRU10141"/>
    </source>
</evidence>
<dbReference type="AlphaFoldDB" id="A0A158L200"/>
<keyword evidence="1" id="KW-0547">Nucleotide-binding</keyword>
<proteinExistence type="predicted"/>
<evidence type="ECO:0000313" key="3">
    <source>
        <dbReference type="EMBL" id="SAL87417.1"/>
    </source>
</evidence>
<dbReference type="PANTHER" id="PTHR24361">
    <property type="entry name" value="MITOGEN-ACTIVATED KINASE KINASE KINASE"/>
    <property type="match status" value="1"/>
</dbReference>
<dbReference type="Gene3D" id="3.30.200.20">
    <property type="entry name" value="Phosphorylase Kinase, domain 1"/>
    <property type="match status" value="1"/>
</dbReference>
<keyword evidence="3" id="KW-0418">Kinase</keyword>
<keyword evidence="1" id="KW-0067">ATP-binding</keyword>
<dbReference type="SMART" id="SM00220">
    <property type="entry name" value="S_TKc"/>
    <property type="match status" value="1"/>
</dbReference>
<dbReference type="Gene3D" id="1.10.510.10">
    <property type="entry name" value="Transferase(Phosphotransferase) domain 1"/>
    <property type="match status" value="1"/>
</dbReference>
<dbReference type="Pfam" id="PF00069">
    <property type="entry name" value="Pkinase"/>
    <property type="match status" value="1"/>
</dbReference>
<dbReference type="GO" id="GO:0004674">
    <property type="term" value="F:protein serine/threonine kinase activity"/>
    <property type="evidence" value="ECO:0007669"/>
    <property type="project" value="UniProtKB-KW"/>
</dbReference>